<feature type="compositionally biased region" description="Basic residues" evidence="1">
    <location>
        <begin position="87"/>
        <end position="96"/>
    </location>
</feature>
<dbReference type="EMBL" id="CABPRJ010000967">
    <property type="protein sequence ID" value="VVC33362.1"/>
    <property type="molecule type" value="Genomic_DNA"/>
</dbReference>
<evidence type="ECO:0000256" key="1">
    <source>
        <dbReference type="SAM" id="MobiDB-lite"/>
    </source>
</evidence>
<accession>A0A5E4MPE6</accession>
<evidence type="ECO:0000313" key="2">
    <source>
        <dbReference type="EMBL" id="VVC33362.1"/>
    </source>
</evidence>
<feature type="region of interest" description="Disordered" evidence="1">
    <location>
        <begin position="73"/>
        <end position="96"/>
    </location>
</feature>
<sequence>MKWHVTGDTAEKHRGAFCGPTRFRATVDVSGSRGSPAIAKTVVVDKPKPCVLWDMRLSGKNSVRGGPCLSENCVPENSLNPTEHSGNRPKRIMSEK</sequence>
<gene>
    <name evidence="2" type="ORF">CINCED_3A022392</name>
</gene>
<keyword evidence="3" id="KW-1185">Reference proteome</keyword>
<proteinExistence type="predicted"/>
<dbReference type="AlphaFoldDB" id="A0A5E4MPE6"/>
<reference evidence="2 3" key="1">
    <citation type="submission" date="2019-08" db="EMBL/GenBank/DDBJ databases">
        <authorList>
            <person name="Alioto T."/>
            <person name="Alioto T."/>
            <person name="Gomez Garrido J."/>
        </authorList>
    </citation>
    <scope>NUCLEOTIDE SEQUENCE [LARGE SCALE GENOMIC DNA]</scope>
</reference>
<dbReference type="Proteomes" id="UP000325440">
    <property type="component" value="Unassembled WGS sequence"/>
</dbReference>
<protein>
    <submittedName>
        <fullName evidence="2">Uncharacterized protein</fullName>
    </submittedName>
</protein>
<evidence type="ECO:0000313" key="3">
    <source>
        <dbReference type="Proteomes" id="UP000325440"/>
    </source>
</evidence>
<organism evidence="2 3">
    <name type="scientific">Cinara cedri</name>
    <dbReference type="NCBI Taxonomy" id="506608"/>
    <lineage>
        <taxon>Eukaryota</taxon>
        <taxon>Metazoa</taxon>
        <taxon>Ecdysozoa</taxon>
        <taxon>Arthropoda</taxon>
        <taxon>Hexapoda</taxon>
        <taxon>Insecta</taxon>
        <taxon>Pterygota</taxon>
        <taxon>Neoptera</taxon>
        <taxon>Paraneoptera</taxon>
        <taxon>Hemiptera</taxon>
        <taxon>Sternorrhyncha</taxon>
        <taxon>Aphidomorpha</taxon>
        <taxon>Aphidoidea</taxon>
        <taxon>Aphididae</taxon>
        <taxon>Lachninae</taxon>
        <taxon>Cinara</taxon>
    </lineage>
</organism>
<name>A0A5E4MPE6_9HEMI</name>
<feature type="compositionally biased region" description="Polar residues" evidence="1">
    <location>
        <begin position="75"/>
        <end position="84"/>
    </location>
</feature>